<gene>
    <name evidence="3" type="ORF">BDV39DRAFT_183454</name>
</gene>
<keyword evidence="2" id="KW-0812">Transmembrane</keyword>
<evidence type="ECO:0000256" key="1">
    <source>
        <dbReference type="SAM" id="MobiDB-lite"/>
    </source>
</evidence>
<evidence type="ECO:0000313" key="3">
    <source>
        <dbReference type="EMBL" id="KAE8322834.1"/>
    </source>
</evidence>
<accession>A0A5N6WPM8</accession>
<dbReference type="Proteomes" id="UP000325945">
    <property type="component" value="Unassembled WGS sequence"/>
</dbReference>
<name>A0A5N6WPM8_9EURO</name>
<evidence type="ECO:0000313" key="4">
    <source>
        <dbReference type="Proteomes" id="UP000325945"/>
    </source>
</evidence>
<dbReference type="AlphaFoldDB" id="A0A5N6WPM8"/>
<organism evidence="3 4">
    <name type="scientific">Aspergillus sergii</name>
    <dbReference type="NCBI Taxonomy" id="1034303"/>
    <lineage>
        <taxon>Eukaryota</taxon>
        <taxon>Fungi</taxon>
        <taxon>Dikarya</taxon>
        <taxon>Ascomycota</taxon>
        <taxon>Pezizomycotina</taxon>
        <taxon>Eurotiomycetes</taxon>
        <taxon>Eurotiomycetidae</taxon>
        <taxon>Eurotiales</taxon>
        <taxon>Aspergillaceae</taxon>
        <taxon>Aspergillus</taxon>
        <taxon>Aspergillus subgen. Circumdati</taxon>
    </lineage>
</organism>
<keyword evidence="2" id="KW-0472">Membrane</keyword>
<proteinExistence type="predicted"/>
<keyword evidence="2" id="KW-1133">Transmembrane helix</keyword>
<reference evidence="4" key="1">
    <citation type="submission" date="2019-04" db="EMBL/GenBank/DDBJ databases">
        <title>Friends and foes A comparative genomics studyof 23 Aspergillus species from section Flavi.</title>
        <authorList>
            <consortium name="DOE Joint Genome Institute"/>
            <person name="Kjaerbolling I."/>
            <person name="Vesth T."/>
            <person name="Frisvad J.C."/>
            <person name="Nybo J.L."/>
            <person name="Theobald S."/>
            <person name="Kildgaard S."/>
            <person name="Isbrandt T."/>
            <person name="Kuo A."/>
            <person name="Sato A."/>
            <person name="Lyhne E.K."/>
            <person name="Kogle M.E."/>
            <person name="Wiebenga A."/>
            <person name="Kun R.S."/>
            <person name="Lubbers R.J."/>
            <person name="Makela M.R."/>
            <person name="Barry K."/>
            <person name="Chovatia M."/>
            <person name="Clum A."/>
            <person name="Daum C."/>
            <person name="Haridas S."/>
            <person name="He G."/>
            <person name="LaButti K."/>
            <person name="Lipzen A."/>
            <person name="Mondo S."/>
            <person name="Riley R."/>
            <person name="Salamov A."/>
            <person name="Simmons B.A."/>
            <person name="Magnuson J.K."/>
            <person name="Henrissat B."/>
            <person name="Mortensen U.H."/>
            <person name="Larsen T.O."/>
            <person name="Devries R.P."/>
            <person name="Grigoriev I.V."/>
            <person name="Machida M."/>
            <person name="Baker S.E."/>
            <person name="Andersen M.R."/>
        </authorList>
    </citation>
    <scope>NUCLEOTIDE SEQUENCE [LARGE SCALE GENOMIC DNA]</scope>
    <source>
        <strain evidence="4">CBS 130017</strain>
    </source>
</reference>
<sequence length="100" mass="10987">MAFYINSGRALVIFGIVQSDLSVLFCMPLLLRYIRSTVMSSLESCGKHGCFDGTGVSDLRTNRKSKRAFPSSSGSLDLPPARPYCTTDEGSREARICRES</sequence>
<dbReference type="EMBL" id="ML741839">
    <property type="protein sequence ID" value="KAE8322834.1"/>
    <property type="molecule type" value="Genomic_DNA"/>
</dbReference>
<feature type="region of interest" description="Disordered" evidence="1">
    <location>
        <begin position="62"/>
        <end position="100"/>
    </location>
</feature>
<feature type="transmembrane region" description="Helical" evidence="2">
    <location>
        <begin position="12"/>
        <end position="31"/>
    </location>
</feature>
<protein>
    <submittedName>
        <fullName evidence="3">Uncharacterized protein</fullName>
    </submittedName>
</protein>
<keyword evidence="4" id="KW-1185">Reference proteome</keyword>
<feature type="compositionally biased region" description="Basic and acidic residues" evidence="1">
    <location>
        <begin position="89"/>
        <end position="100"/>
    </location>
</feature>
<evidence type="ECO:0000256" key="2">
    <source>
        <dbReference type="SAM" id="Phobius"/>
    </source>
</evidence>